<reference evidence="2 3" key="1">
    <citation type="submission" date="2014-01" db="EMBL/GenBank/DDBJ databases">
        <title>Full genme sequencing of cellulolytic bacterium Gynuella sunshinyii YC6258T gen. nov., sp. nov.</title>
        <authorList>
            <person name="Khan H."/>
            <person name="Chung E.J."/>
            <person name="Chung Y.R."/>
        </authorList>
    </citation>
    <scope>NUCLEOTIDE SEQUENCE [LARGE SCALE GENOMIC DNA]</scope>
    <source>
        <strain evidence="2 3">YC6258</strain>
    </source>
</reference>
<keyword evidence="3" id="KW-1185">Reference proteome</keyword>
<dbReference type="PROSITE" id="PS51186">
    <property type="entry name" value="GNAT"/>
    <property type="match status" value="1"/>
</dbReference>
<dbReference type="AlphaFoldDB" id="A0A0C5VGY3"/>
<dbReference type="EMBL" id="CP007142">
    <property type="protein sequence ID" value="AJQ92618.1"/>
    <property type="molecule type" value="Genomic_DNA"/>
</dbReference>
<dbReference type="Proteomes" id="UP000032266">
    <property type="component" value="Chromosome"/>
</dbReference>
<sequence>MSDIQYRSNHPISADQFIALLSETSLGERRPINDRECMEGMVNNTNLIITAWHDDTLVGVARSMTDFHFACYLSDLAVHRNFQKRGIGKALIRLTQEQLKSSCKLILLAAPAASEYYQPLGFEHNPRAWMLDYGKLK</sequence>
<feature type="domain" description="N-acetyltransferase" evidence="1">
    <location>
        <begin position="4"/>
        <end position="137"/>
    </location>
</feature>
<organism evidence="2 3">
    <name type="scientific">Gynuella sunshinyii YC6258</name>
    <dbReference type="NCBI Taxonomy" id="1445510"/>
    <lineage>
        <taxon>Bacteria</taxon>
        <taxon>Pseudomonadati</taxon>
        <taxon>Pseudomonadota</taxon>
        <taxon>Gammaproteobacteria</taxon>
        <taxon>Oceanospirillales</taxon>
        <taxon>Saccharospirillaceae</taxon>
        <taxon>Gynuella</taxon>
    </lineage>
</organism>
<evidence type="ECO:0000313" key="2">
    <source>
        <dbReference type="EMBL" id="AJQ92618.1"/>
    </source>
</evidence>
<dbReference type="SUPFAM" id="SSF55729">
    <property type="entry name" value="Acyl-CoA N-acyltransferases (Nat)"/>
    <property type="match status" value="1"/>
</dbReference>
<dbReference type="InterPro" id="IPR053144">
    <property type="entry name" value="Acetyltransferase_Butenolide"/>
</dbReference>
<dbReference type="PATRIC" id="fig|1445510.3.peg.556"/>
<dbReference type="Pfam" id="PF13673">
    <property type="entry name" value="Acetyltransf_10"/>
    <property type="match status" value="1"/>
</dbReference>
<dbReference type="CDD" id="cd04301">
    <property type="entry name" value="NAT_SF"/>
    <property type="match status" value="1"/>
</dbReference>
<keyword evidence="2" id="KW-0808">Transferase</keyword>
<dbReference type="InterPro" id="IPR016181">
    <property type="entry name" value="Acyl_CoA_acyltransferase"/>
</dbReference>
<dbReference type="Gene3D" id="3.40.630.30">
    <property type="match status" value="1"/>
</dbReference>
<dbReference type="InterPro" id="IPR000182">
    <property type="entry name" value="GNAT_dom"/>
</dbReference>
<dbReference type="KEGG" id="gsn:YC6258_00568"/>
<dbReference type="OrthoDB" id="9775804at2"/>
<proteinExistence type="predicted"/>
<name>A0A0C5VGY3_9GAMM</name>
<gene>
    <name evidence="2" type="ORF">YC6258_00568</name>
</gene>
<dbReference type="RefSeq" id="WP_044615640.1">
    <property type="nucleotide sequence ID" value="NZ_CP007142.1"/>
</dbReference>
<dbReference type="GO" id="GO:0016747">
    <property type="term" value="F:acyltransferase activity, transferring groups other than amino-acyl groups"/>
    <property type="evidence" value="ECO:0007669"/>
    <property type="project" value="InterPro"/>
</dbReference>
<accession>A0A0C5VGY3</accession>
<evidence type="ECO:0000259" key="1">
    <source>
        <dbReference type="PROSITE" id="PS51186"/>
    </source>
</evidence>
<dbReference type="PANTHER" id="PTHR43233">
    <property type="entry name" value="FAMILY N-ACETYLTRANSFERASE, PUTATIVE (AFU_ORTHOLOGUE AFUA_6G03350)-RELATED"/>
    <property type="match status" value="1"/>
</dbReference>
<evidence type="ECO:0000313" key="3">
    <source>
        <dbReference type="Proteomes" id="UP000032266"/>
    </source>
</evidence>
<dbReference type="HOGENOM" id="CLU_086503_4_0_6"/>
<dbReference type="PANTHER" id="PTHR43233:SF1">
    <property type="entry name" value="FAMILY N-ACETYLTRANSFERASE, PUTATIVE (AFU_ORTHOLOGUE AFUA_6G03350)-RELATED"/>
    <property type="match status" value="1"/>
</dbReference>
<protein>
    <submittedName>
        <fullName evidence="2">Putative acetyltransferase</fullName>
    </submittedName>
</protein>